<evidence type="ECO:0000313" key="2">
    <source>
        <dbReference type="Proteomes" id="UP000016587"/>
    </source>
</evidence>
<accession>T2GCF3</accession>
<protein>
    <recommendedName>
        <fullName evidence="3">Polysaccharide deacetylase</fullName>
    </recommendedName>
</protein>
<dbReference type="Proteomes" id="UP000016587">
    <property type="component" value="Chromosome"/>
</dbReference>
<dbReference type="SUPFAM" id="SSF88713">
    <property type="entry name" value="Glycoside hydrolase/deacetylase"/>
    <property type="match status" value="1"/>
</dbReference>
<dbReference type="KEGG" id="dgg:DGI_2228"/>
<dbReference type="AlphaFoldDB" id="T2GCF3"/>
<evidence type="ECO:0008006" key="3">
    <source>
        <dbReference type="Google" id="ProtNLM"/>
    </source>
</evidence>
<gene>
    <name evidence="1" type="ORF">DGI_2228</name>
</gene>
<reference evidence="2" key="2">
    <citation type="submission" date="2013-07" db="EMBL/GenBank/DDBJ databases">
        <authorList>
            <person name="Morais-Silva F.O."/>
            <person name="Rezende A.M."/>
            <person name="Pimentel C."/>
            <person name="Resende D.M."/>
            <person name="Santos C.I."/>
            <person name="Clemente C."/>
            <person name="de Oliveira L.M."/>
            <person name="da Silva S.M."/>
            <person name="Costa D.A."/>
            <person name="Varela-Raposo A."/>
            <person name="Horacio E.C.A."/>
            <person name="Matos M."/>
            <person name="Flores O."/>
            <person name="Ruiz J.C."/>
            <person name="Rodrigues-Pousada C."/>
        </authorList>
    </citation>
    <scope>NUCLEOTIDE SEQUENCE [LARGE SCALE GENOMIC DNA]</scope>
    <source>
        <strain evidence="2">ATCC 19364 / DSM 1382 / NCIMB 9332 / VKM B-1759</strain>
    </source>
</reference>
<keyword evidence="2" id="KW-1185">Reference proteome</keyword>
<reference evidence="1 2" key="1">
    <citation type="journal article" date="2013" name="J. Bacteriol.">
        <title>Roles of HynAB and Ech, the only two hydrogenases found in the model sulfate reducer Desulfovibrio gigas.</title>
        <authorList>
            <person name="Morais-Silva F.O."/>
            <person name="Santos C.I."/>
            <person name="Rodrigues R."/>
            <person name="Pereira I.A."/>
            <person name="Rodrigues-Pousada C."/>
        </authorList>
    </citation>
    <scope>NUCLEOTIDE SEQUENCE [LARGE SCALE GENOMIC DNA]</scope>
    <source>
        <strain evidence="2">ATCC 19364 / DSM 1382 / NCIMB 9332 / VKM B-1759</strain>
    </source>
</reference>
<dbReference type="STRING" id="1121448.DGI_2228"/>
<proteinExistence type="predicted"/>
<dbReference type="PATRIC" id="fig|1121448.10.peg.2181"/>
<sequence>MAVRTTPCALWRTVPHDALRQARQALDRGLDRLDAPACPVFFRADDCGVPGNVWQEFVHLFLLRRLPLAPSLVPAWLTAARWKILAAQVAAAPTLFAWHQHGRQHVNHETAGKKMEFGPARTREEKHLDLTAGRLRLETLLGPAFLPLFTPPWNRVDEDTLELLAELGYAAISRSRNARPPALPSLPDVYINVDLHTRKEPTPDAAWTGLLQELEDGAAAGRIGIMCHHQRMNRAALDWLAGFLSLLAGHQRLEPAAMIGRGHGAEGASPAHPTLVTIA</sequence>
<dbReference type="EMBL" id="CP006585">
    <property type="protein sequence ID" value="AGW13983.1"/>
    <property type="molecule type" value="Genomic_DNA"/>
</dbReference>
<dbReference type="InterPro" id="IPR011330">
    <property type="entry name" value="Glyco_hydro/deAcase_b/a-brl"/>
</dbReference>
<evidence type="ECO:0000313" key="1">
    <source>
        <dbReference type="EMBL" id="AGW13983.1"/>
    </source>
</evidence>
<dbReference type="HOGENOM" id="CLU_073819_0_0_7"/>
<organism evidence="1 2">
    <name type="scientific">Megalodesulfovibrio gigas (strain ATCC 19364 / DSM 1382 / NCIMB 9332 / VKM B-1759)</name>
    <name type="common">Desulfovibrio gigas</name>
    <dbReference type="NCBI Taxonomy" id="1121448"/>
    <lineage>
        <taxon>Bacteria</taxon>
        <taxon>Pseudomonadati</taxon>
        <taxon>Thermodesulfobacteriota</taxon>
        <taxon>Desulfovibrionia</taxon>
        <taxon>Desulfovibrionales</taxon>
        <taxon>Desulfovibrionaceae</taxon>
        <taxon>Megalodesulfovibrio</taxon>
    </lineage>
</organism>
<name>T2GCF3_MEGG1</name>
<dbReference type="GO" id="GO:0005975">
    <property type="term" value="P:carbohydrate metabolic process"/>
    <property type="evidence" value="ECO:0007669"/>
    <property type="project" value="InterPro"/>
</dbReference>
<dbReference type="RefSeq" id="WP_021760929.1">
    <property type="nucleotide sequence ID" value="NC_022444.1"/>
</dbReference>
<dbReference type="Gene3D" id="3.20.20.370">
    <property type="entry name" value="Glycoside hydrolase/deacetylase"/>
    <property type="match status" value="1"/>
</dbReference>
<dbReference type="eggNOG" id="COG0726">
    <property type="taxonomic scope" value="Bacteria"/>
</dbReference>